<evidence type="ECO:0000256" key="9">
    <source>
        <dbReference type="ARBA" id="ARBA00022723"/>
    </source>
</evidence>
<dbReference type="SUPFAM" id="SSF55447">
    <property type="entry name" value="CO dehydrogenase flavoprotein C-terminal domain-like"/>
    <property type="match status" value="1"/>
</dbReference>
<dbReference type="InterPro" id="IPR036856">
    <property type="entry name" value="Ald_Oxase/Xan_DH_a/b_sf"/>
</dbReference>
<dbReference type="Gene3D" id="1.10.150.120">
    <property type="entry name" value="[2Fe-2S]-binding domain"/>
    <property type="match status" value="1"/>
</dbReference>
<dbReference type="PANTHER" id="PTHR11908:SF132">
    <property type="entry name" value="ALDEHYDE OXIDASE 1-RELATED"/>
    <property type="match status" value="1"/>
</dbReference>
<dbReference type="InterPro" id="IPR001041">
    <property type="entry name" value="2Fe-2S_ferredoxin-type"/>
</dbReference>
<name>A0ABM1XXG6_AEDAL</name>
<organism evidence="16 17">
    <name type="scientific">Aedes albopictus</name>
    <name type="common">Asian tiger mosquito</name>
    <name type="synonym">Stegomyia albopicta</name>
    <dbReference type="NCBI Taxonomy" id="7160"/>
    <lineage>
        <taxon>Eukaryota</taxon>
        <taxon>Metazoa</taxon>
        <taxon>Ecdysozoa</taxon>
        <taxon>Arthropoda</taxon>
        <taxon>Hexapoda</taxon>
        <taxon>Insecta</taxon>
        <taxon>Pterygota</taxon>
        <taxon>Neoptera</taxon>
        <taxon>Endopterygota</taxon>
        <taxon>Diptera</taxon>
        <taxon>Nematocera</taxon>
        <taxon>Culicoidea</taxon>
        <taxon>Culicidae</taxon>
        <taxon>Culicinae</taxon>
        <taxon>Aedini</taxon>
        <taxon>Aedes</taxon>
        <taxon>Stegomyia</taxon>
    </lineage>
</organism>
<dbReference type="PIRSF" id="PIRSF000127">
    <property type="entry name" value="Xanthine_DH"/>
    <property type="match status" value="1"/>
</dbReference>
<dbReference type="SUPFAM" id="SSF54292">
    <property type="entry name" value="2Fe-2S ferredoxin-like"/>
    <property type="match status" value="1"/>
</dbReference>
<evidence type="ECO:0000256" key="11">
    <source>
        <dbReference type="ARBA" id="ARBA00023002"/>
    </source>
</evidence>
<dbReference type="Pfam" id="PF01799">
    <property type="entry name" value="Fer2_2"/>
    <property type="match status" value="1"/>
</dbReference>
<evidence type="ECO:0000256" key="6">
    <source>
        <dbReference type="ARBA" id="ARBA00022505"/>
    </source>
</evidence>
<keyword evidence="8" id="KW-0001">2Fe-2S</keyword>
<dbReference type="SUPFAM" id="SSF54665">
    <property type="entry name" value="CO dehydrogenase molybdoprotein N-domain-like"/>
    <property type="match status" value="1"/>
</dbReference>
<dbReference type="Pfam" id="PF03450">
    <property type="entry name" value="CO_deh_flav_C"/>
    <property type="match status" value="1"/>
</dbReference>
<comment type="subunit">
    <text evidence="5">Homodimer.</text>
</comment>
<keyword evidence="9" id="KW-0479">Metal-binding</keyword>
<reference evidence="17" key="1">
    <citation type="journal article" date="2015" name="Proc. Natl. Acad. Sci. U.S.A.">
        <title>Genome sequence of the Asian Tiger mosquito, Aedes albopictus, reveals insights into its biology, genetics, and evolution.</title>
        <authorList>
            <person name="Chen X.G."/>
            <person name="Jiang X."/>
            <person name="Gu J."/>
            <person name="Xu M."/>
            <person name="Wu Y."/>
            <person name="Deng Y."/>
            <person name="Zhang C."/>
            <person name="Bonizzoni M."/>
            <person name="Dermauw W."/>
            <person name="Vontas J."/>
            <person name="Armbruster P."/>
            <person name="Huang X."/>
            <person name="Yang Y."/>
            <person name="Zhang H."/>
            <person name="He W."/>
            <person name="Peng H."/>
            <person name="Liu Y."/>
            <person name="Wu K."/>
            <person name="Chen J."/>
            <person name="Lirakis M."/>
            <person name="Topalis P."/>
            <person name="Van Leeuwen T."/>
            <person name="Hall A.B."/>
            <person name="Jiang X."/>
            <person name="Thorpe C."/>
            <person name="Mueller R.L."/>
            <person name="Sun C."/>
            <person name="Waterhouse R.M."/>
            <person name="Yan G."/>
            <person name="Tu Z.J."/>
            <person name="Fang X."/>
            <person name="James A.A."/>
        </authorList>
    </citation>
    <scope>NUCLEOTIDE SEQUENCE [LARGE SCALE GENOMIC DNA]</scope>
    <source>
        <strain evidence="17">Foshan</strain>
    </source>
</reference>
<dbReference type="EnsemblMetazoa" id="AALFPA23_003739.R4322">
    <property type="protein sequence ID" value="AALFPA23_003739.P4322"/>
    <property type="gene ID" value="AALFPA23_003739"/>
</dbReference>
<protein>
    <recommendedName>
        <fullName evidence="15">FAD-binding PCMH-type domain-containing protein</fullName>
    </recommendedName>
</protein>
<evidence type="ECO:0000256" key="1">
    <source>
        <dbReference type="ARBA" id="ARBA00001924"/>
    </source>
</evidence>
<dbReference type="InterPro" id="IPR002888">
    <property type="entry name" value="2Fe-2S-bd"/>
</dbReference>
<keyword evidence="10" id="KW-0274">FAD</keyword>
<evidence type="ECO:0000256" key="7">
    <source>
        <dbReference type="ARBA" id="ARBA00022630"/>
    </source>
</evidence>
<dbReference type="Pfam" id="PF20256">
    <property type="entry name" value="MoCoBD_2"/>
    <property type="match status" value="1"/>
</dbReference>
<comment type="cofactor">
    <cofactor evidence="2">
        <name>FAD</name>
        <dbReference type="ChEBI" id="CHEBI:57692"/>
    </cofactor>
</comment>
<keyword evidence="14" id="KW-0576">Peroxisome</keyword>
<dbReference type="RefSeq" id="XP_029734574.2">
    <property type="nucleotide sequence ID" value="XM_029878714.2"/>
</dbReference>
<dbReference type="Pfam" id="PF00941">
    <property type="entry name" value="FAD_binding_5"/>
    <property type="match status" value="1"/>
</dbReference>
<dbReference type="InterPro" id="IPR046867">
    <property type="entry name" value="AldOxase/xan_DH_MoCoBD2"/>
</dbReference>
<dbReference type="Gene3D" id="3.30.390.50">
    <property type="entry name" value="CO dehydrogenase flavoprotein, C-terminal domain"/>
    <property type="match status" value="1"/>
</dbReference>
<dbReference type="InterPro" id="IPR036884">
    <property type="entry name" value="2Fe-2S-bd_dom_sf"/>
</dbReference>
<dbReference type="Gene3D" id="3.30.465.10">
    <property type="match status" value="1"/>
</dbReference>
<dbReference type="SUPFAM" id="SSF47741">
    <property type="entry name" value="CO dehydrogenase ISP C-domain like"/>
    <property type="match status" value="1"/>
</dbReference>
<feature type="domain" description="FAD-binding PCMH-type" evidence="15">
    <location>
        <begin position="210"/>
        <end position="391"/>
    </location>
</feature>
<dbReference type="GeneID" id="109408675"/>
<evidence type="ECO:0000256" key="14">
    <source>
        <dbReference type="ARBA" id="ARBA00023140"/>
    </source>
</evidence>
<dbReference type="InterPro" id="IPR036010">
    <property type="entry name" value="2Fe-2S_ferredoxin-like_sf"/>
</dbReference>
<reference evidence="16" key="2">
    <citation type="submission" date="2025-05" db="UniProtKB">
        <authorList>
            <consortium name="EnsemblMetazoa"/>
        </authorList>
    </citation>
    <scope>IDENTIFICATION</scope>
    <source>
        <strain evidence="16">Foshan</strain>
    </source>
</reference>
<evidence type="ECO:0000256" key="2">
    <source>
        <dbReference type="ARBA" id="ARBA00001974"/>
    </source>
</evidence>
<keyword evidence="11" id="KW-0560">Oxidoreductase</keyword>
<comment type="similarity">
    <text evidence="4">Belongs to the xanthine dehydrogenase family.</text>
</comment>
<comment type="cofactor">
    <cofactor evidence="1">
        <name>Mo-molybdopterin</name>
        <dbReference type="ChEBI" id="CHEBI:71302"/>
    </cofactor>
</comment>
<evidence type="ECO:0000259" key="15">
    <source>
        <dbReference type="PROSITE" id="PS51387"/>
    </source>
</evidence>
<dbReference type="Gene3D" id="3.10.20.30">
    <property type="match status" value="1"/>
</dbReference>
<dbReference type="PANTHER" id="PTHR11908">
    <property type="entry name" value="XANTHINE DEHYDROGENASE"/>
    <property type="match status" value="1"/>
</dbReference>
<evidence type="ECO:0000313" key="17">
    <source>
        <dbReference type="Proteomes" id="UP000069940"/>
    </source>
</evidence>
<evidence type="ECO:0000256" key="3">
    <source>
        <dbReference type="ARBA" id="ARBA00004275"/>
    </source>
</evidence>
<dbReference type="Pfam" id="PF01315">
    <property type="entry name" value="Ald_Xan_dh_C"/>
    <property type="match status" value="1"/>
</dbReference>
<evidence type="ECO:0000313" key="16">
    <source>
        <dbReference type="EnsemblMetazoa" id="AALFPA23_003739.P4322"/>
    </source>
</evidence>
<dbReference type="InterPro" id="IPR008274">
    <property type="entry name" value="AldOxase/xan_DH_MoCoBD1"/>
</dbReference>
<evidence type="ECO:0000256" key="10">
    <source>
        <dbReference type="ARBA" id="ARBA00022827"/>
    </source>
</evidence>
<dbReference type="InterPro" id="IPR036683">
    <property type="entry name" value="CO_DH_flav_C_dom_sf"/>
</dbReference>
<dbReference type="PROSITE" id="PS00197">
    <property type="entry name" value="2FE2S_FER_1"/>
    <property type="match status" value="1"/>
</dbReference>
<dbReference type="Gene3D" id="3.90.1170.50">
    <property type="entry name" value="Aldehyde oxidase/xanthine dehydrogenase, a/b hammerhead"/>
    <property type="match status" value="1"/>
</dbReference>
<evidence type="ECO:0000256" key="13">
    <source>
        <dbReference type="ARBA" id="ARBA00023014"/>
    </source>
</evidence>
<dbReference type="SUPFAM" id="SSF56176">
    <property type="entry name" value="FAD-binding/transporter-associated domain-like"/>
    <property type="match status" value="1"/>
</dbReference>
<dbReference type="InterPro" id="IPR000674">
    <property type="entry name" value="Ald_Oxase/Xan_DH_a/b"/>
</dbReference>
<dbReference type="SUPFAM" id="SSF56003">
    <property type="entry name" value="Molybdenum cofactor-binding domain"/>
    <property type="match status" value="1"/>
</dbReference>
<dbReference type="SMART" id="SM01092">
    <property type="entry name" value="CO_deh_flav_C"/>
    <property type="match status" value="1"/>
</dbReference>
<dbReference type="SMART" id="SM01008">
    <property type="entry name" value="Ald_Xan_dh_C"/>
    <property type="match status" value="1"/>
</dbReference>
<dbReference type="InterPro" id="IPR006058">
    <property type="entry name" value="2Fe2S_fd_BS"/>
</dbReference>
<dbReference type="InterPro" id="IPR005107">
    <property type="entry name" value="CO_DH_flav_C"/>
</dbReference>
<sequence>MAAVFTINGRFYKVTSDDVPVDTSLNTFIRNHAHLTGTKFMCLEGGCGACIVNVKRMHPVSKEVTTFSVNSCLFSVFSCHGMDVVTIEGLGSKENGYHPIQQRLAHFNGTQCGFCSPGMVMSMYSLIASKQNNISMREIENSLDGNMCRCTGYRSILDAFKSFACDASNKIVDMCSDIEDLGTSCRLMCFEGNSSCSSSNACNRQPMKLTFNDRKRWHKVYSVEEILKIFDEIENEPYMIVSGNTGHGVYRRSSDLSVFIDISSVAELHSHWLGSELIVGANVSLSDFGSILLEAASKDPKFKYCKEMANHVEMIAHHAVRNVGSLAGNLSLKHQHHEFPSDLYLILEAVGAHLTIINSNGMMDKATPRELTQKDMNKKIIANVVLPALDPKIYVFQSYKVQPRVQNAKAYVNAAFLMKFSSNKQIIKQATLCFGGIHPSFTHAAETEKAIVGKNLFQNETIQAALRVLDAEMKPDWVLPEPHPDFRKQAALGLFYRYVLHTAPKNAKIIHPRFLSGSMSLEHPVSSGVQSYDTYPQNWPLTKNIPKIEALAQTSGQAEFINDIPHYHNELHAAFVTATQAKCNILRVDATRAMAVAGVVAFYTAKDIPGRNDFMPLVEGVNHFFPIGVEAEEVLCSGKVLCHGQPVGVLVAETFEIANHAASLVDVIYSHPEGDVYATVEDVMNAEAVDRIMDRPNGQTGSRYNPAAIGDKHITGKFYLGGQYHYSLETQSCVCIPKEDGIDVYSSTQWLDQVSSSISLMLNIPQSKVNYYCRRVGGAFGSKISRSALVSSACALAAHLTQRPVRLVMTIEANMTAIGKRQGCWNDYEISVTKSGKIVKLVNTFIHDSGCSLNEPLSMFYMTHFKNCYDDSSWRLVPKVATTDVTSNTWLRGPGSAEAYATVETIFEHIAHETGIDPESVRLANIPPDSKIRQLFADFRKDTEFVERKAKIDRFNDENQWKKRGISMIPLAYRIDYGGPFDAWVAIHHLDGSVSITHSGVEMGQGINTKVVQVAGYVLRIPVEKISVKPINNMTSPNSFIAGGSNTSDSVAFAVMRSCEILANRMRPIREMNPSLSWEELVNNCFIANINLTARYFAKKSEFSSYIVWAMCCTELELDVLTGACRLTRVDILEDTGESMSPGIDIGQIEGAFIMGVGYFLTEHLVYDKRTGELLNNRTWNYKPPGAKDIPTDFRIKLLQNSSNPIGVLRSKATGEPAYNLGISALFALRYALMAARKDAGLVNNWLEMGTSMTIDKILPLSGTAKDQFLIN</sequence>
<keyword evidence="13" id="KW-0411">Iron-sulfur</keyword>
<dbReference type="InterPro" id="IPR036318">
    <property type="entry name" value="FAD-bd_PCMH-like_sf"/>
</dbReference>
<keyword evidence="12" id="KW-0408">Iron</keyword>
<dbReference type="InterPro" id="IPR037165">
    <property type="entry name" value="AldOxase/xan_DH_Mopterin-bd_sf"/>
</dbReference>
<dbReference type="InterPro" id="IPR012675">
    <property type="entry name" value="Beta-grasp_dom_sf"/>
</dbReference>
<evidence type="ECO:0000256" key="4">
    <source>
        <dbReference type="ARBA" id="ARBA00006849"/>
    </source>
</evidence>
<dbReference type="InterPro" id="IPR002346">
    <property type="entry name" value="Mopterin_DH_FAD-bd"/>
</dbReference>
<dbReference type="InterPro" id="IPR016169">
    <property type="entry name" value="FAD-bd_PCMH_sub2"/>
</dbReference>
<dbReference type="InterPro" id="IPR016166">
    <property type="entry name" value="FAD-bd_PCMH"/>
</dbReference>
<accession>A0ABM1XXG6</accession>
<evidence type="ECO:0000256" key="12">
    <source>
        <dbReference type="ARBA" id="ARBA00023004"/>
    </source>
</evidence>
<evidence type="ECO:0000256" key="8">
    <source>
        <dbReference type="ARBA" id="ARBA00022714"/>
    </source>
</evidence>
<keyword evidence="7" id="KW-0285">Flavoprotein</keyword>
<keyword evidence="17" id="KW-1185">Reference proteome</keyword>
<dbReference type="Proteomes" id="UP000069940">
    <property type="component" value="Unassembled WGS sequence"/>
</dbReference>
<comment type="subcellular location">
    <subcellularLocation>
        <location evidence="3">Peroxisome</location>
    </subcellularLocation>
</comment>
<dbReference type="Gene3D" id="3.30.365.10">
    <property type="entry name" value="Aldehyde oxidase/xanthine dehydrogenase, molybdopterin binding domain"/>
    <property type="match status" value="4"/>
</dbReference>
<keyword evidence="6" id="KW-0500">Molybdenum</keyword>
<proteinExistence type="inferred from homology"/>
<dbReference type="PROSITE" id="PS51387">
    <property type="entry name" value="FAD_PCMH"/>
    <property type="match status" value="1"/>
</dbReference>
<evidence type="ECO:0000256" key="5">
    <source>
        <dbReference type="ARBA" id="ARBA00011738"/>
    </source>
</evidence>
<dbReference type="Pfam" id="PF00111">
    <property type="entry name" value="Fer2"/>
    <property type="match status" value="1"/>
</dbReference>
<dbReference type="Pfam" id="PF02738">
    <property type="entry name" value="MoCoBD_1"/>
    <property type="match status" value="1"/>
</dbReference>
<dbReference type="InterPro" id="IPR016208">
    <property type="entry name" value="Ald_Oxase/xanthine_DH-like"/>
</dbReference>